<dbReference type="AlphaFoldDB" id="A0A512M6C4"/>
<dbReference type="NCBIfam" id="TIGR02599">
    <property type="entry name" value="Verru_Chthon cassette protein C"/>
    <property type="match status" value="1"/>
</dbReference>
<accession>A0A512M6C4</accession>
<gene>
    <name evidence="2" type="ORF">BGE01nite_15700</name>
</gene>
<sequence length="376" mass="42390">MKTPISSFTAHRVRHGFTLVEILVSTVVLSILMLISLTSLESMQRSWKSTRVRVEQFRGARTAFETLSRNLSQATLNTYWDYYYTETKSNVPPVNGSTPPAGYVRQSELQFWSGPAREAVAATADQRTYPGHGVFFQAPLGQSERHRGLAALLNARGYYIQFGSDEARRPDFLPEAVTRVHHRYRLMEYRPPAEIATANAPGNAVYTKPDVWFREGLATSSRVVADNIVLLVIMPLVPEESLTPGPTGQLPDPWWIAPVYRYNSRDAFNKDPQVDPVSVDVLNNIRQGTQHLLPPQLRLTLVALDEAGAARWAELSGDEPVDLQVDAKAAFTDPSSKQYNADLQSVKDYFQTRKINYRVFSEVITLRNARWDAQTF</sequence>
<keyword evidence="3" id="KW-1185">Reference proteome</keyword>
<dbReference type="OrthoDB" id="180984at2"/>
<evidence type="ECO:0000256" key="1">
    <source>
        <dbReference type="SAM" id="Phobius"/>
    </source>
</evidence>
<dbReference type="PROSITE" id="PS00409">
    <property type="entry name" value="PROKAR_NTER_METHYL"/>
    <property type="match status" value="1"/>
</dbReference>
<feature type="transmembrane region" description="Helical" evidence="1">
    <location>
        <begin position="20"/>
        <end position="40"/>
    </location>
</feature>
<organism evidence="2 3">
    <name type="scientific">Brevifollis gellanilyticus</name>
    <dbReference type="NCBI Taxonomy" id="748831"/>
    <lineage>
        <taxon>Bacteria</taxon>
        <taxon>Pseudomonadati</taxon>
        <taxon>Verrucomicrobiota</taxon>
        <taxon>Verrucomicrobiia</taxon>
        <taxon>Verrucomicrobiales</taxon>
        <taxon>Verrucomicrobiaceae</taxon>
    </lineage>
</organism>
<dbReference type="SUPFAM" id="SSF54523">
    <property type="entry name" value="Pili subunits"/>
    <property type="match status" value="1"/>
</dbReference>
<comment type="caution">
    <text evidence="2">The sequence shown here is derived from an EMBL/GenBank/DDBJ whole genome shotgun (WGS) entry which is preliminary data.</text>
</comment>
<protein>
    <recommendedName>
        <fullName evidence="4">Verru_Chthon cassette protein C</fullName>
    </recommendedName>
</protein>
<dbReference type="InterPro" id="IPR019839">
    <property type="entry name" value="Verru/Chthon_C"/>
</dbReference>
<dbReference type="RefSeq" id="WP_146849884.1">
    <property type="nucleotide sequence ID" value="NZ_BKAG01000009.1"/>
</dbReference>
<keyword evidence="1" id="KW-1133">Transmembrane helix</keyword>
<name>A0A512M6C4_9BACT</name>
<dbReference type="InterPro" id="IPR012902">
    <property type="entry name" value="N_methyl_site"/>
</dbReference>
<proteinExistence type="predicted"/>
<keyword evidence="1" id="KW-0812">Transmembrane</keyword>
<evidence type="ECO:0000313" key="3">
    <source>
        <dbReference type="Proteomes" id="UP000321577"/>
    </source>
</evidence>
<dbReference type="NCBIfam" id="TIGR02532">
    <property type="entry name" value="IV_pilin_GFxxxE"/>
    <property type="match status" value="1"/>
</dbReference>
<reference evidence="2 3" key="1">
    <citation type="submission" date="2019-07" db="EMBL/GenBank/DDBJ databases">
        <title>Whole genome shotgun sequence of Brevifollis gellanilyticus NBRC 108608.</title>
        <authorList>
            <person name="Hosoyama A."/>
            <person name="Uohara A."/>
            <person name="Ohji S."/>
            <person name="Ichikawa N."/>
        </authorList>
    </citation>
    <scope>NUCLEOTIDE SEQUENCE [LARGE SCALE GENOMIC DNA]</scope>
    <source>
        <strain evidence="2 3">NBRC 108608</strain>
    </source>
</reference>
<dbReference type="InterPro" id="IPR045584">
    <property type="entry name" value="Pilin-like"/>
</dbReference>
<evidence type="ECO:0008006" key="4">
    <source>
        <dbReference type="Google" id="ProtNLM"/>
    </source>
</evidence>
<dbReference type="EMBL" id="BKAG01000009">
    <property type="protein sequence ID" value="GEP42279.1"/>
    <property type="molecule type" value="Genomic_DNA"/>
</dbReference>
<keyword evidence="1" id="KW-0472">Membrane</keyword>
<dbReference type="Proteomes" id="UP000321577">
    <property type="component" value="Unassembled WGS sequence"/>
</dbReference>
<dbReference type="Pfam" id="PF07963">
    <property type="entry name" value="N_methyl"/>
    <property type="match status" value="1"/>
</dbReference>
<evidence type="ECO:0000313" key="2">
    <source>
        <dbReference type="EMBL" id="GEP42279.1"/>
    </source>
</evidence>